<evidence type="ECO:0000256" key="1">
    <source>
        <dbReference type="SAM" id="MobiDB-lite"/>
    </source>
</evidence>
<dbReference type="EMBL" id="QGKY02000164">
    <property type="protein sequence ID" value="KAF2594867.1"/>
    <property type="molecule type" value="Genomic_DNA"/>
</dbReference>
<comment type="caution">
    <text evidence="2">The sequence shown here is derived from an EMBL/GenBank/DDBJ whole genome shotgun (WGS) entry which is preliminary data.</text>
</comment>
<sequence>MRSKQKAGYKSRAKEFRNEEAPYVSSHPGAIDDTFHNYSPNLHEPYLSQVPLTACIHDWRLATVVAEHTGAHQTPTKKKPTRDDTARNREITQRSQLISNQRRKGSSEQSTGATSENYPTRVARTRETLLLKKDLLLNPKTDHHLAPPENRLTTKPEEPVATRTVTPLERRTFLV</sequence>
<evidence type="ECO:0000313" key="2">
    <source>
        <dbReference type="EMBL" id="KAF2594867.1"/>
    </source>
</evidence>
<feature type="compositionally biased region" description="Basic residues" evidence="1">
    <location>
        <begin position="1"/>
        <end position="11"/>
    </location>
</feature>
<protein>
    <submittedName>
        <fullName evidence="2">Uncharacterized protein</fullName>
    </submittedName>
</protein>
<feature type="region of interest" description="Disordered" evidence="1">
    <location>
        <begin position="1"/>
        <end position="27"/>
    </location>
</feature>
<accession>A0A8S9KM35</accession>
<organism evidence="2">
    <name type="scientific">Brassica cretica</name>
    <name type="common">Mustard</name>
    <dbReference type="NCBI Taxonomy" id="69181"/>
    <lineage>
        <taxon>Eukaryota</taxon>
        <taxon>Viridiplantae</taxon>
        <taxon>Streptophyta</taxon>
        <taxon>Embryophyta</taxon>
        <taxon>Tracheophyta</taxon>
        <taxon>Spermatophyta</taxon>
        <taxon>Magnoliopsida</taxon>
        <taxon>eudicotyledons</taxon>
        <taxon>Gunneridae</taxon>
        <taxon>Pentapetalae</taxon>
        <taxon>rosids</taxon>
        <taxon>malvids</taxon>
        <taxon>Brassicales</taxon>
        <taxon>Brassicaceae</taxon>
        <taxon>Brassiceae</taxon>
        <taxon>Brassica</taxon>
    </lineage>
</organism>
<gene>
    <name evidence="2" type="ORF">F2Q70_00043882</name>
</gene>
<feature type="region of interest" description="Disordered" evidence="1">
    <location>
        <begin position="68"/>
        <end position="122"/>
    </location>
</feature>
<dbReference type="AlphaFoldDB" id="A0A8S9KM35"/>
<name>A0A8S9KM35_BRACR</name>
<feature type="compositionally biased region" description="Polar residues" evidence="1">
    <location>
        <begin position="107"/>
        <end position="118"/>
    </location>
</feature>
<feature type="compositionally biased region" description="Basic and acidic residues" evidence="1">
    <location>
        <begin position="81"/>
        <end position="92"/>
    </location>
</feature>
<proteinExistence type="predicted"/>
<reference evidence="2" key="1">
    <citation type="submission" date="2019-12" db="EMBL/GenBank/DDBJ databases">
        <title>Genome sequencing and annotation of Brassica cretica.</title>
        <authorList>
            <person name="Studholme D.J."/>
            <person name="Sarris P.F."/>
        </authorList>
    </citation>
    <scope>NUCLEOTIDE SEQUENCE</scope>
    <source>
        <strain evidence="2">PFS-102/07</strain>
        <tissue evidence="2">Leaf</tissue>
    </source>
</reference>